<dbReference type="Proteomes" id="UP000800097">
    <property type="component" value="Unassembled WGS sequence"/>
</dbReference>
<proteinExistence type="inferred from homology"/>
<dbReference type="GO" id="GO:0006412">
    <property type="term" value="P:translation"/>
    <property type="evidence" value="ECO:0007669"/>
    <property type="project" value="TreeGrafter"/>
</dbReference>
<dbReference type="InterPro" id="IPR019189">
    <property type="entry name" value="Ribosomal_mL41"/>
</dbReference>
<comment type="similarity">
    <text evidence="2">Belongs to the mitochondrion-specific ribosomal protein mL41 family.</text>
</comment>
<dbReference type="OrthoDB" id="408933at2759"/>
<evidence type="ECO:0000313" key="8">
    <source>
        <dbReference type="Proteomes" id="UP000800097"/>
    </source>
</evidence>
<name>A0A6A6JC06_WESOR</name>
<evidence type="ECO:0000256" key="5">
    <source>
        <dbReference type="ARBA" id="ARBA00023128"/>
    </source>
</evidence>
<dbReference type="PANTHER" id="PTHR21338">
    <property type="entry name" value="MITOCHONDRIAL RIBOSOMAL PROTEIN L41"/>
    <property type="match status" value="1"/>
</dbReference>
<dbReference type="GO" id="GO:0005762">
    <property type="term" value="C:mitochondrial large ribosomal subunit"/>
    <property type="evidence" value="ECO:0007669"/>
    <property type="project" value="InterPro"/>
</dbReference>
<reference evidence="7" key="1">
    <citation type="journal article" date="2020" name="Stud. Mycol.">
        <title>101 Dothideomycetes genomes: a test case for predicting lifestyles and emergence of pathogens.</title>
        <authorList>
            <person name="Haridas S."/>
            <person name="Albert R."/>
            <person name="Binder M."/>
            <person name="Bloem J."/>
            <person name="Labutti K."/>
            <person name="Salamov A."/>
            <person name="Andreopoulos B."/>
            <person name="Baker S."/>
            <person name="Barry K."/>
            <person name="Bills G."/>
            <person name="Bluhm B."/>
            <person name="Cannon C."/>
            <person name="Castanera R."/>
            <person name="Culley D."/>
            <person name="Daum C."/>
            <person name="Ezra D."/>
            <person name="Gonzalez J."/>
            <person name="Henrissat B."/>
            <person name="Kuo A."/>
            <person name="Liang C."/>
            <person name="Lipzen A."/>
            <person name="Lutzoni F."/>
            <person name="Magnuson J."/>
            <person name="Mondo S."/>
            <person name="Nolan M."/>
            <person name="Ohm R."/>
            <person name="Pangilinan J."/>
            <person name="Park H.-J."/>
            <person name="Ramirez L."/>
            <person name="Alfaro M."/>
            <person name="Sun H."/>
            <person name="Tritt A."/>
            <person name="Yoshinaga Y."/>
            <person name="Zwiers L.-H."/>
            <person name="Turgeon B."/>
            <person name="Goodwin S."/>
            <person name="Spatafora J."/>
            <person name="Crous P."/>
            <person name="Grigoriev I."/>
        </authorList>
    </citation>
    <scope>NUCLEOTIDE SEQUENCE</scope>
    <source>
        <strain evidence="7">CBS 379.55</strain>
    </source>
</reference>
<accession>A0A6A6JC06</accession>
<evidence type="ECO:0000313" key="7">
    <source>
        <dbReference type="EMBL" id="KAF2274101.1"/>
    </source>
</evidence>
<dbReference type="EMBL" id="ML986505">
    <property type="protein sequence ID" value="KAF2274101.1"/>
    <property type="molecule type" value="Genomic_DNA"/>
</dbReference>
<sequence length="129" mass="15172">MKPTQILRERIRRLPLTTKQARKGFYKGTGTKILGHWDPLNPRKFVPDWEKIRTYKFPEFGLADFRLTPFVAGKIGTYEAVGHNQWRVPEKKMTGEQYLQQWIEETGGFDRLDLYPEAEEEAQSEEGKK</sequence>
<keyword evidence="6" id="KW-0687">Ribonucleoprotein</keyword>
<protein>
    <recommendedName>
        <fullName evidence="9">50S ribosomal protein YmL27</fullName>
    </recommendedName>
</protein>
<evidence type="ECO:0000256" key="1">
    <source>
        <dbReference type="ARBA" id="ARBA00004173"/>
    </source>
</evidence>
<keyword evidence="3" id="KW-0809">Transit peptide</keyword>
<dbReference type="PANTHER" id="PTHR21338:SF0">
    <property type="entry name" value="LARGE RIBOSOMAL SUBUNIT PROTEIN ML41"/>
    <property type="match status" value="1"/>
</dbReference>
<gene>
    <name evidence="7" type="ORF">EI97DRAFT_435463</name>
</gene>
<dbReference type="RefSeq" id="XP_033651640.1">
    <property type="nucleotide sequence ID" value="XM_033798871.1"/>
</dbReference>
<evidence type="ECO:0000256" key="6">
    <source>
        <dbReference type="ARBA" id="ARBA00023274"/>
    </source>
</evidence>
<evidence type="ECO:0008006" key="9">
    <source>
        <dbReference type="Google" id="ProtNLM"/>
    </source>
</evidence>
<keyword evidence="5" id="KW-0496">Mitochondrion</keyword>
<organism evidence="7 8">
    <name type="scientific">Westerdykella ornata</name>
    <dbReference type="NCBI Taxonomy" id="318751"/>
    <lineage>
        <taxon>Eukaryota</taxon>
        <taxon>Fungi</taxon>
        <taxon>Dikarya</taxon>
        <taxon>Ascomycota</taxon>
        <taxon>Pezizomycotina</taxon>
        <taxon>Dothideomycetes</taxon>
        <taxon>Pleosporomycetidae</taxon>
        <taxon>Pleosporales</taxon>
        <taxon>Sporormiaceae</taxon>
        <taxon>Westerdykella</taxon>
    </lineage>
</organism>
<dbReference type="GO" id="GO:0003735">
    <property type="term" value="F:structural constituent of ribosome"/>
    <property type="evidence" value="ECO:0007669"/>
    <property type="project" value="InterPro"/>
</dbReference>
<evidence type="ECO:0000256" key="3">
    <source>
        <dbReference type="ARBA" id="ARBA00022946"/>
    </source>
</evidence>
<comment type="subcellular location">
    <subcellularLocation>
        <location evidence="1">Mitochondrion</location>
    </subcellularLocation>
</comment>
<evidence type="ECO:0000256" key="4">
    <source>
        <dbReference type="ARBA" id="ARBA00022980"/>
    </source>
</evidence>
<evidence type="ECO:0000256" key="2">
    <source>
        <dbReference type="ARBA" id="ARBA00010152"/>
    </source>
</evidence>
<keyword evidence="8" id="KW-1185">Reference proteome</keyword>
<dbReference type="AlphaFoldDB" id="A0A6A6JC06"/>
<dbReference type="GeneID" id="54552046"/>
<keyword evidence="4" id="KW-0689">Ribosomal protein</keyword>
<dbReference type="Pfam" id="PF09809">
    <property type="entry name" value="MRP-L27"/>
    <property type="match status" value="1"/>
</dbReference>